<evidence type="ECO:0000313" key="3">
    <source>
        <dbReference type="EMBL" id="EOT74134.1"/>
    </source>
</evidence>
<keyword evidence="1" id="KW-1133">Transmembrane helix</keyword>
<feature type="transmembrane region" description="Helical" evidence="1">
    <location>
        <begin position="6"/>
        <end position="23"/>
    </location>
</feature>
<proteinExistence type="predicted"/>
<dbReference type="RefSeq" id="WP_010764133.1">
    <property type="nucleotide sequence ID" value="NZ_ASWB01000001.1"/>
</dbReference>
<dbReference type="EMBL" id="ASWB01000001">
    <property type="protein sequence ID" value="EOT74134.1"/>
    <property type="molecule type" value="Genomic_DNA"/>
</dbReference>
<dbReference type="PATRIC" id="fig|1158609.3.peg.698"/>
<dbReference type="HOGENOM" id="CLU_1530273_0_0_9"/>
<keyword evidence="5" id="KW-1185">Reference proteome</keyword>
<dbReference type="OrthoDB" id="2185803at2"/>
<accession>R2TDG0</accession>
<dbReference type="EMBL" id="AJAS01000008">
    <property type="protein sequence ID" value="EOI02989.1"/>
    <property type="molecule type" value="Genomic_DNA"/>
</dbReference>
<name>R2TDG0_9ENTE</name>
<dbReference type="AlphaFoldDB" id="R2TDG0"/>
<dbReference type="STRING" id="155617.RV09_GL002740"/>
<evidence type="ECO:0000313" key="5">
    <source>
        <dbReference type="Proteomes" id="UP000014157"/>
    </source>
</evidence>
<evidence type="ECO:0000313" key="4">
    <source>
        <dbReference type="Proteomes" id="UP000013781"/>
    </source>
</evidence>
<dbReference type="Proteomes" id="UP000014157">
    <property type="component" value="Unassembled WGS sequence"/>
</dbReference>
<keyword evidence="1" id="KW-0812">Transmembrane</keyword>
<evidence type="ECO:0000313" key="2">
    <source>
        <dbReference type="EMBL" id="EOI02989.1"/>
    </source>
</evidence>
<dbReference type="Proteomes" id="UP000013781">
    <property type="component" value="Unassembled WGS sequence"/>
</dbReference>
<evidence type="ECO:0000256" key="1">
    <source>
        <dbReference type="SAM" id="Phobius"/>
    </source>
</evidence>
<sequence>MKSKKLLFLFCIVILIVGIVVFIRMDDKKTTKNQDLETSSSQSSDNFDKSKVIDYSNETEVSFSYEEVTIPMEEIEKYREEIEKAGFDSTLFTDQEIQTMQAKIKKSGQTISQYINSLPDKVIDEKEIEKAREELRAANIDPDKIYNNELVDMIKQTKKENKSIVDIAKENKHEN</sequence>
<keyword evidence="1" id="KW-0472">Membrane</keyword>
<gene>
    <name evidence="3" type="ORF">I586_01132</name>
    <name evidence="2" type="ORF">UAY_00734</name>
</gene>
<protein>
    <submittedName>
        <fullName evidence="2">Uncharacterized protein</fullName>
    </submittedName>
</protein>
<comment type="caution">
    <text evidence="2">The sequence shown here is derived from an EMBL/GenBank/DDBJ whole genome shotgun (WGS) entry which is preliminary data.</text>
</comment>
<organism evidence="2 4">
    <name type="scientific">Enterococcus moraviensis ATCC BAA-383</name>
    <dbReference type="NCBI Taxonomy" id="1158609"/>
    <lineage>
        <taxon>Bacteria</taxon>
        <taxon>Bacillati</taxon>
        <taxon>Bacillota</taxon>
        <taxon>Bacilli</taxon>
        <taxon>Lactobacillales</taxon>
        <taxon>Enterococcaceae</taxon>
        <taxon>Enterococcus</taxon>
    </lineage>
</organism>
<reference evidence="2 4" key="1">
    <citation type="submission" date="2013-02" db="EMBL/GenBank/DDBJ databases">
        <title>The Genome Sequence of Enterococcus moraviensis BAA-383.</title>
        <authorList>
            <consortium name="The Broad Institute Genome Sequencing Platform"/>
            <consortium name="The Broad Institute Genome Sequencing Center for Infectious Disease"/>
            <person name="Earl A.M."/>
            <person name="Gilmore M.S."/>
            <person name="Lebreton F."/>
            <person name="Walker B."/>
            <person name="Young S.K."/>
            <person name="Zeng Q."/>
            <person name="Gargeya S."/>
            <person name="Fitzgerald M."/>
            <person name="Haas B."/>
            <person name="Abouelleil A."/>
            <person name="Alvarado L."/>
            <person name="Arachchi H.M."/>
            <person name="Berlin A.M."/>
            <person name="Chapman S.B."/>
            <person name="Dewar J."/>
            <person name="Goldberg J."/>
            <person name="Griggs A."/>
            <person name="Gujja S."/>
            <person name="Hansen M."/>
            <person name="Howarth C."/>
            <person name="Imamovic A."/>
            <person name="Larimer J."/>
            <person name="McCowan C."/>
            <person name="Murphy C."/>
            <person name="Neiman D."/>
            <person name="Pearson M."/>
            <person name="Priest M."/>
            <person name="Roberts A."/>
            <person name="Saif S."/>
            <person name="Shea T."/>
            <person name="Sisk P."/>
            <person name="Sykes S."/>
            <person name="Wortman J."/>
            <person name="Nusbaum C."/>
            <person name="Birren B."/>
        </authorList>
    </citation>
    <scope>NUCLEOTIDE SEQUENCE [LARGE SCALE GENOMIC DNA]</scope>
    <source>
        <strain evidence="2 4">ATCC BAA-383</strain>
    </source>
</reference>
<reference evidence="3 5" key="2">
    <citation type="submission" date="2013-03" db="EMBL/GenBank/DDBJ databases">
        <title>The Genome Sequence of Enterococcus moraviensis BAA-383 (PacBio/Illumina hybrid assembly).</title>
        <authorList>
            <consortium name="The Broad Institute Genomics Platform"/>
            <consortium name="The Broad Institute Genome Sequencing Center for Infectious Disease"/>
            <person name="Earl A."/>
            <person name="Russ C."/>
            <person name="Gilmore M."/>
            <person name="Surin D."/>
            <person name="Walker B."/>
            <person name="Young S."/>
            <person name="Zeng Q."/>
            <person name="Gargeya S."/>
            <person name="Fitzgerald M."/>
            <person name="Haas B."/>
            <person name="Abouelleil A."/>
            <person name="Allen A.W."/>
            <person name="Alvarado L."/>
            <person name="Arachchi H.M."/>
            <person name="Berlin A.M."/>
            <person name="Chapman S.B."/>
            <person name="Gainer-Dewar J."/>
            <person name="Goldberg J."/>
            <person name="Griggs A."/>
            <person name="Gujja S."/>
            <person name="Hansen M."/>
            <person name="Howarth C."/>
            <person name="Imamovic A."/>
            <person name="Ireland A."/>
            <person name="Larimer J."/>
            <person name="McCowan C."/>
            <person name="Murphy C."/>
            <person name="Pearson M."/>
            <person name="Poon T.W."/>
            <person name="Priest M."/>
            <person name="Roberts A."/>
            <person name="Saif S."/>
            <person name="Shea T."/>
            <person name="Sisk P."/>
            <person name="Sykes S."/>
            <person name="Wortman J."/>
            <person name="Nusbaum C."/>
            <person name="Birren B."/>
        </authorList>
    </citation>
    <scope>NUCLEOTIDE SEQUENCE [LARGE SCALE GENOMIC DNA]</scope>
    <source>
        <strain evidence="3 5">ATCC BAA-383</strain>
    </source>
</reference>